<evidence type="ECO:0000313" key="2">
    <source>
        <dbReference type="EMBL" id="PIK42991.1"/>
    </source>
</evidence>
<protein>
    <submittedName>
        <fullName evidence="2">Uncharacterized protein</fullName>
    </submittedName>
</protein>
<keyword evidence="3" id="KW-1185">Reference proteome</keyword>
<feature type="chain" id="PRO_5013647851" evidence="1">
    <location>
        <begin position="19"/>
        <end position="299"/>
    </location>
</feature>
<dbReference type="EMBL" id="MRZV01000886">
    <property type="protein sequence ID" value="PIK42991.1"/>
    <property type="molecule type" value="Genomic_DNA"/>
</dbReference>
<feature type="signal peptide" evidence="1">
    <location>
        <begin position="1"/>
        <end position="18"/>
    </location>
</feature>
<dbReference type="AlphaFoldDB" id="A0A2G8K4Q8"/>
<gene>
    <name evidence="2" type="ORF">BSL78_20172</name>
</gene>
<keyword evidence="1" id="KW-0732">Signal</keyword>
<name>A0A2G8K4Q8_STIJA</name>
<reference evidence="2 3" key="1">
    <citation type="journal article" date="2017" name="PLoS Biol.">
        <title>The sea cucumber genome provides insights into morphological evolution and visceral regeneration.</title>
        <authorList>
            <person name="Zhang X."/>
            <person name="Sun L."/>
            <person name="Yuan J."/>
            <person name="Sun Y."/>
            <person name="Gao Y."/>
            <person name="Zhang L."/>
            <person name="Li S."/>
            <person name="Dai H."/>
            <person name="Hamel J.F."/>
            <person name="Liu C."/>
            <person name="Yu Y."/>
            <person name="Liu S."/>
            <person name="Lin W."/>
            <person name="Guo K."/>
            <person name="Jin S."/>
            <person name="Xu P."/>
            <person name="Storey K.B."/>
            <person name="Huan P."/>
            <person name="Zhang T."/>
            <person name="Zhou Y."/>
            <person name="Zhang J."/>
            <person name="Lin C."/>
            <person name="Li X."/>
            <person name="Xing L."/>
            <person name="Huo D."/>
            <person name="Sun M."/>
            <person name="Wang L."/>
            <person name="Mercier A."/>
            <person name="Li F."/>
            <person name="Yang H."/>
            <person name="Xiang J."/>
        </authorList>
    </citation>
    <scope>NUCLEOTIDE SEQUENCE [LARGE SCALE GENOMIC DNA]</scope>
    <source>
        <strain evidence="2">Shaxun</strain>
        <tissue evidence="2">Muscle</tissue>
    </source>
</reference>
<proteinExistence type="predicted"/>
<evidence type="ECO:0000313" key="3">
    <source>
        <dbReference type="Proteomes" id="UP000230750"/>
    </source>
</evidence>
<dbReference type="Proteomes" id="UP000230750">
    <property type="component" value="Unassembled WGS sequence"/>
</dbReference>
<sequence length="299" mass="33393">MNFINLALFASLLGVAISAEIEAKFELVLPDVESEMPIVTTPPKEEPPHGTCYYNEALTCPVAGAVISADPVNPCVDCVCTDTNEIYCCRRKPEPIMADPERCPLTQHQVTCVYKFPRCKKCKILGWYTSDVPGDWFDDVPEGGLEYAQKPFDSLNILLLRRPITGNRNMNFASLLIFGALVGVAVSQGLVLPDVEARVPHELVDEEPDHGTCYYNTAVYCIDVGFFFIDAQSCVRCECTDDHYYVCCGQYAEPKVKKPSHCKLSRDEETCAFILEPTCPKACDILGYYYSDVSDRIEF</sequence>
<accession>A0A2G8K4Q8</accession>
<evidence type="ECO:0000256" key="1">
    <source>
        <dbReference type="SAM" id="SignalP"/>
    </source>
</evidence>
<comment type="caution">
    <text evidence="2">The sequence shown here is derived from an EMBL/GenBank/DDBJ whole genome shotgun (WGS) entry which is preliminary data.</text>
</comment>
<organism evidence="2 3">
    <name type="scientific">Stichopus japonicus</name>
    <name type="common">Sea cucumber</name>
    <dbReference type="NCBI Taxonomy" id="307972"/>
    <lineage>
        <taxon>Eukaryota</taxon>
        <taxon>Metazoa</taxon>
        <taxon>Echinodermata</taxon>
        <taxon>Eleutherozoa</taxon>
        <taxon>Echinozoa</taxon>
        <taxon>Holothuroidea</taxon>
        <taxon>Aspidochirotacea</taxon>
        <taxon>Aspidochirotida</taxon>
        <taxon>Stichopodidae</taxon>
        <taxon>Apostichopus</taxon>
    </lineage>
</organism>